<accession>A0A6J5NSJ3</accession>
<protein>
    <submittedName>
        <fullName evidence="1">Uncharacterized protein</fullName>
    </submittedName>
</protein>
<gene>
    <name evidence="1" type="ORF">UFOVP723_119</name>
</gene>
<organism evidence="1">
    <name type="scientific">uncultured Caudovirales phage</name>
    <dbReference type="NCBI Taxonomy" id="2100421"/>
    <lineage>
        <taxon>Viruses</taxon>
        <taxon>Duplodnaviria</taxon>
        <taxon>Heunggongvirae</taxon>
        <taxon>Uroviricota</taxon>
        <taxon>Caudoviricetes</taxon>
        <taxon>Peduoviridae</taxon>
        <taxon>Maltschvirus</taxon>
        <taxon>Maltschvirus maltsch</taxon>
    </lineage>
</organism>
<reference evidence="1" key="1">
    <citation type="submission" date="2020-04" db="EMBL/GenBank/DDBJ databases">
        <authorList>
            <person name="Chiriac C."/>
            <person name="Salcher M."/>
            <person name="Ghai R."/>
            <person name="Kavagutti S V."/>
        </authorList>
    </citation>
    <scope>NUCLEOTIDE SEQUENCE</scope>
</reference>
<dbReference type="EMBL" id="LR796697">
    <property type="protein sequence ID" value="CAB4160261.1"/>
    <property type="molecule type" value="Genomic_DNA"/>
</dbReference>
<evidence type="ECO:0000313" key="1">
    <source>
        <dbReference type="EMBL" id="CAB4160261.1"/>
    </source>
</evidence>
<proteinExistence type="predicted"/>
<sequence>MKKAEYLELIKEIGKAVRTNNIHYGRIFSDKRKSTGYRTKFWYIFGGNVNDVAAIAKSIGGDAINVTCVYKDVIITPVELF</sequence>
<name>A0A6J5NSJ3_9CAUD</name>